<gene>
    <name evidence="2" type="ORF">BCV71DRAFT_226057</name>
</gene>
<accession>A0A0A1N5R8</accession>
<dbReference type="Proteomes" id="UP000242381">
    <property type="component" value="Unassembled WGS sequence"/>
</dbReference>
<sequence length="153" mass="17633">MSCQSCSGCFTGSSCSTKENTTQDKTRFEDLLEKANSEPEEYQKEHSHVIPTIIVQLSKNVYASQTVLFKAYDLLERPQFIQLSKYLYDFKLTGEHIAWADEYVKGDIKQLLDILQQEEERSKLLQYCDEQAEIYELFTNLPSGTVRRIGKTG</sequence>
<evidence type="ECO:0000313" key="3">
    <source>
        <dbReference type="Proteomes" id="UP000242381"/>
    </source>
</evidence>
<feature type="compositionally biased region" description="Low complexity" evidence="1">
    <location>
        <begin position="1"/>
        <end position="17"/>
    </location>
</feature>
<dbReference type="VEuPathDB" id="FungiDB:BCV72DRAFT_226584"/>
<dbReference type="AlphaFoldDB" id="A0A0A1N5R8"/>
<dbReference type="EMBL" id="KV921302">
    <property type="protein sequence ID" value="ORE19930.1"/>
    <property type="molecule type" value="Genomic_DNA"/>
</dbReference>
<feature type="region of interest" description="Disordered" evidence="1">
    <location>
        <begin position="1"/>
        <end position="20"/>
    </location>
</feature>
<name>A0A0A1N5R8_RHIZD</name>
<evidence type="ECO:0000313" key="2">
    <source>
        <dbReference type="EMBL" id="ORE19930.1"/>
    </source>
</evidence>
<protein>
    <submittedName>
        <fullName evidence="2">Uncharacterized protein</fullName>
    </submittedName>
</protein>
<organism evidence="2 3">
    <name type="scientific">Rhizopus microsporus</name>
    <dbReference type="NCBI Taxonomy" id="58291"/>
    <lineage>
        <taxon>Eukaryota</taxon>
        <taxon>Fungi</taxon>
        <taxon>Fungi incertae sedis</taxon>
        <taxon>Mucoromycota</taxon>
        <taxon>Mucoromycotina</taxon>
        <taxon>Mucoromycetes</taxon>
        <taxon>Mucorales</taxon>
        <taxon>Mucorineae</taxon>
        <taxon>Rhizopodaceae</taxon>
        <taxon>Rhizopus</taxon>
    </lineage>
</organism>
<proteinExistence type="predicted"/>
<dbReference type="OMA" id="SAEMHEM"/>
<reference evidence="2 3" key="1">
    <citation type="journal article" date="2016" name="Proc. Natl. Acad. Sci. U.S.A.">
        <title>Lipid metabolic changes in an early divergent fungus govern the establishment of a mutualistic symbiosis with endobacteria.</title>
        <authorList>
            <person name="Lastovetsky O.A."/>
            <person name="Gaspar M.L."/>
            <person name="Mondo S.J."/>
            <person name="LaButti K.M."/>
            <person name="Sandor L."/>
            <person name="Grigoriev I.V."/>
            <person name="Henry S.A."/>
            <person name="Pawlowska T.E."/>
        </authorList>
    </citation>
    <scope>NUCLEOTIDE SEQUENCE [LARGE SCALE GENOMIC DNA]</scope>
    <source>
        <strain evidence="2 3">ATCC 11559</strain>
    </source>
</reference>
<evidence type="ECO:0000256" key="1">
    <source>
        <dbReference type="SAM" id="MobiDB-lite"/>
    </source>
</evidence>